<feature type="region of interest" description="Disordered" evidence="1">
    <location>
        <begin position="102"/>
        <end position="133"/>
    </location>
</feature>
<dbReference type="PRINTS" id="PR00625">
    <property type="entry name" value="JDOMAIN"/>
</dbReference>
<reference evidence="3" key="1">
    <citation type="submission" date="2021-12" db="EMBL/GenBank/DDBJ databases">
        <title>Discovery of the Pendulisporaceae a myxobacterial family with distinct sporulation behavior and unique specialized metabolism.</title>
        <authorList>
            <person name="Garcia R."/>
            <person name="Popoff A."/>
            <person name="Bader C.D."/>
            <person name="Loehr J."/>
            <person name="Walesch S."/>
            <person name="Walt C."/>
            <person name="Boldt J."/>
            <person name="Bunk B."/>
            <person name="Haeckl F.J.F.P.J."/>
            <person name="Gunesch A.P."/>
            <person name="Birkelbach J."/>
            <person name="Nuebel U."/>
            <person name="Pietschmann T."/>
            <person name="Bach T."/>
            <person name="Mueller R."/>
        </authorList>
    </citation>
    <scope>NUCLEOTIDE SEQUENCE</scope>
    <source>
        <strain evidence="3">MSr11367</strain>
    </source>
</reference>
<dbReference type="Gene3D" id="1.10.287.110">
    <property type="entry name" value="DnaJ domain"/>
    <property type="match status" value="1"/>
</dbReference>
<evidence type="ECO:0000313" key="3">
    <source>
        <dbReference type="EMBL" id="WXB08496.1"/>
    </source>
</evidence>
<dbReference type="PANTHER" id="PTHR44240:SF10">
    <property type="entry name" value="J DOMAIN-CONTAINING PROTEIN"/>
    <property type="match status" value="1"/>
</dbReference>
<evidence type="ECO:0000256" key="1">
    <source>
        <dbReference type="SAM" id="MobiDB-lite"/>
    </source>
</evidence>
<dbReference type="InterPro" id="IPR036869">
    <property type="entry name" value="J_dom_sf"/>
</dbReference>
<dbReference type="InterPro" id="IPR001623">
    <property type="entry name" value="DnaJ_domain"/>
</dbReference>
<dbReference type="SUPFAM" id="SSF46565">
    <property type="entry name" value="Chaperone J-domain"/>
    <property type="match status" value="1"/>
</dbReference>
<keyword evidence="4" id="KW-1185">Reference proteome</keyword>
<evidence type="ECO:0000259" key="2">
    <source>
        <dbReference type="PROSITE" id="PS50076"/>
    </source>
</evidence>
<dbReference type="InterPro" id="IPR052276">
    <property type="entry name" value="Diphthamide-biosynth_chaperone"/>
</dbReference>
<sequence length="197" mass="22036">MRQRMLLPGRLRTTTLGDLLGTIYRAQASGTLELTEDRGRSHRIHFTEGRVIAVEIDGAAVPGIGLRQKLVQRLNMLEAIADAQVRFRVALRAPATKLNDPLDPADFLRGRRRARDGSKTPPPASTKQVRPVSTERQSALHLLGLSQYADALSIKQAYRRLVRTYHPDLHPQASDSERRSLAQRFAAITQAYQRLVA</sequence>
<evidence type="ECO:0000313" key="4">
    <source>
        <dbReference type="Proteomes" id="UP001374803"/>
    </source>
</evidence>
<organism evidence="3 4">
    <name type="scientific">Pendulispora rubella</name>
    <dbReference type="NCBI Taxonomy" id="2741070"/>
    <lineage>
        <taxon>Bacteria</taxon>
        <taxon>Pseudomonadati</taxon>
        <taxon>Myxococcota</taxon>
        <taxon>Myxococcia</taxon>
        <taxon>Myxococcales</taxon>
        <taxon>Sorangiineae</taxon>
        <taxon>Pendulisporaceae</taxon>
        <taxon>Pendulispora</taxon>
    </lineage>
</organism>
<dbReference type="EMBL" id="CP089983">
    <property type="protein sequence ID" value="WXB08496.1"/>
    <property type="molecule type" value="Genomic_DNA"/>
</dbReference>
<dbReference type="PANTHER" id="PTHR44240">
    <property type="entry name" value="DNAJ DOMAIN (PROKARYOTIC HEAT SHOCK PROTEIN)-RELATED"/>
    <property type="match status" value="1"/>
</dbReference>
<gene>
    <name evidence="3" type="ORF">LVJ94_14770</name>
</gene>
<name>A0ABZ2LC41_9BACT</name>
<dbReference type="SMART" id="SM00271">
    <property type="entry name" value="DnaJ"/>
    <property type="match status" value="1"/>
</dbReference>
<feature type="domain" description="J" evidence="2">
    <location>
        <begin position="138"/>
        <end position="197"/>
    </location>
</feature>
<protein>
    <submittedName>
        <fullName evidence="3">DnaJ domain-containing protein</fullName>
    </submittedName>
</protein>
<dbReference type="Pfam" id="PF00226">
    <property type="entry name" value="DnaJ"/>
    <property type="match status" value="1"/>
</dbReference>
<dbReference type="InterPro" id="IPR025497">
    <property type="entry name" value="PatA-like_N"/>
</dbReference>
<dbReference type="Pfam" id="PF14332">
    <property type="entry name" value="DUF4388"/>
    <property type="match status" value="1"/>
</dbReference>
<dbReference type="CDD" id="cd06257">
    <property type="entry name" value="DnaJ"/>
    <property type="match status" value="1"/>
</dbReference>
<dbReference type="Proteomes" id="UP001374803">
    <property type="component" value="Chromosome"/>
</dbReference>
<dbReference type="RefSeq" id="WP_394838166.1">
    <property type="nucleotide sequence ID" value="NZ_CP089983.1"/>
</dbReference>
<accession>A0ABZ2LC41</accession>
<proteinExistence type="predicted"/>
<dbReference type="PROSITE" id="PS50076">
    <property type="entry name" value="DNAJ_2"/>
    <property type="match status" value="1"/>
</dbReference>